<feature type="region of interest" description="Disordered" evidence="1">
    <location>
        <begin position="99"/>
        <end position="146"/>
    </location>
</feature>
<evidence type="ECO:0000256" key="1">
    <source>
        <dbReference type="SAM" id="MobiDB-lite"/>
    </source>
</evidence>
<gene>
    <name evidence="2" type="ORF">PHPALM_11163</name>
</gene>
<dbReference type="AlphaFoldDB" id="A0A2P4Y2Y1"/>
<reference evidence="2 3" key="1">
    <citation type="journal article" date="2017" name="Genome Biol. Evol.">
        <title>Phytophthora megakarya and P. palmivora, closely related causal agents of cacao black pod rot, underwent increases in genome sizes and gene numbers by different mechanisms.</title>
        <authorList>
            <person name="Ali S.S."/>
            <person name="Shao J."/>
            <person name="Lary D.J."/>
            <person name="Kronmiller B."/>
            <person name="Shen D."/>
            <person name="Strem M.D."/>
            <person name="Amoako-Attah I."/>
            <person name="Akrofi A.Y."/>
            <person name="Begoude B.A."/>
            <person name="Ten Hoopen G.M."/>
            <person name="Coulibaly K."/>
            <person name="Kebe B.I."/>
            <person name="Melnick R.L."/>
            <person name="Guiltinan M.J."/>
            <person name="Tyler B.M."/>
            <person name="Meinhardt L.W."/>
            <person name="Bailey B.A."/>
        </authorList>
    </citation>
    <scope>NUCLEOTIDE SEQUENCE [LARGE SCALE GENOMIC DNA]</scope>
    <source>
        <strain evidence="3">sbr112.9</strain>
    </source>
</reference>
<comment type="caution">
    <text evidence="2">The sequence shown here is derived from an EMBL/GenBank/DDBJ whole genome shotgun (WGS) entry which is preliminary data.</text>
</comment>
<protein>
    <recommendedName>
        <fullName evidence="4">Retrotransposon gag domain-containing protein</fullName>
    </recommendedName>
</protein>
<evidence type="ECO:0000313" key="3">
    <source>
        <dbReference type="Proteomes" id="UP000237271"/>
    </source>
</evidence>
<name>A0A2P4Y2Y1_9STRA</name>
<proteinExistence type="predicted"/>
<evidence type="ECO:0000313" key="2">
    <source>
        <dbReference type="EMBL" id="POM72166.1"/>
    </source>
</evidence>
<sequence length="158" mass="18445">MASQGGWSTKTRIQELKLKLPVSARDWFNQLPKSVSRDWKELSSEFKKRYCKARSSYSERYFTMAMKDSETPLEFFYRLNSAAGKADIDFRKSSKRLEKHPKRMNRTYVVRDTDSEDSDDDDPANHKGSLKSDQVARDQTGDSRFQSVTSECDFRVYP</sequence>
<keyword evidence="3" id="KW-1185">Reference proteome</keyword>
<dbReference type="Proteomes" id="UP000237271">
    <property type="component" value="Unassembled WGS sequence"/>
</dbReference>
<dbReference type="EMBL" id="NCKW01006150">
    <property type="protein sequence ID" value="POM72166.1"/>
    <property type="molecule type" value="Genomic_DNA"/>
</dbReference>
<accession>A0A2P4Y2Y1</accession>
<evidence type="ECO:0008006" key="4">
    <source>
        <dbReference type="Google" id="ProtNLM"/>
    </source>
</evidence>
<organism evidence="2 3">
    <name type="scientific">Phytophthora palmivora</name>
    <dbReference type="NCBI Taxonomy" id="4796"/>
    <lineage>
        <taxon>Eukaryota</taxon>
        <taxon>Sar</taxon>
        <taxon>Stramenopiles</taxon>
        <taxon>Oomycota</taxon>
        <taxon>Peronosporomycetes</taxon>
        <taxon>Peronosporales</taxon>
        <taxon>Peronosporaceae</taxon>
        <taxon>Phytophthora</taxon>
    </lineage>
</organism>